<feature type="transmembrane region" description="Helical" evidence="1">
    <location>
        <begin position="30"/>
        <end position="53"/>
    </location>
</feature>
<feature type="transmembrane region" description="Helical" evidence="1">
    <location>
        <begin position="164"/>
        <end position="181"/>
    </location>
</feature>
<keyword evidence="1" id="KW-0472">Membrane</keyword>
<name>A0A2G8K5K1_STIJA</name>
<organism evidence="2 3">
    <name type="scientific">Stichopus japonicus</name>
    <name type="common">Sea cucumber</name>
    <dbReference type="NCBI Taxonomy" id="307972"/>
    <lineage>
        <taxon>Eukaryota</taxon>
        <taxon>Metazoa</taxon>
        <taxon>Echinodermata</taxon>
        <taxon>Eleutherozoa</taxon>
        <taxon>Echinozoa</taxon>
        <taxon>Holothuroidea</taxon>
        <taxon>Aspidochirotacea</taxon>
        <taxon>Aspidochirotida</taxon>
        <taxon>Stichopodidae</taxon>
        <taxon>Apostichopus</taxon>
    </lineage>
</organism>
<evidence type="ECO:0000313" key="2">
    <source>
        <dbReference type="EMBL" id="PIK43215.1"/>
    </source>
</evidence>
<sequence length="222" mass="24903">MPSLYSLFMLKFGFFSLLFEKRAKQTVSKLFTSVVLLLFVTYTPTCNSIFALYPAACSEFTIYSVGNESITLLRADYGINCKDLDSYHVAAYIATVVYVLGFPLSLLILLRKHLTKGGRATGSAELDFSHDDSFDENLHWSMGTKRDNATPQFGSIFSVRITRLFSLAAILINIMIVSVRVSSKYGVAIYTGLFVLDIFIIFIVPAEALLLIIRFLTRSLKR</sequence>
<dbReference type="EMBL" id="MRZV01000865">
    <property type="protein sequence ID" value="PIK43215.1"/>
    <property type="molecule type" value="Genomic_DNA"/>
</dbReference>
<feature type="transmembrane region" description="Helical" evidence="1">
    <location>
        <begin position="89"/>
        <end position="110"/>
    </location>
</feature>
<keyword evidence="1" id="KW-1133">Transmembrane helix</keyword>
<evidence type="ECO:0000256" key="1">
    <source>
        <dbReference type="SAM" id="Phobius"/>
    </source>
</evidence>
<dbReference type="Proteomes" id="UP000230750">
    <property type="component" value="Unassembled WGS sequence"/>
</dbReference>
<keyword evidence="3" id="KW-1185">Reference proteome</keyword>
<dbReference type="AlphaFoldDB" id="A0A2G8K5K1"/>
<gene>
    <name evidence="2" type="ORF">BSL78_19906</name>
</gene>
<protein>
    <submittedName>
        <fullName evidence="2">Uncharacterized protein</fullName>
    </submittedName>
</protein>
<proteinExistence type="predicted"/>
<feature type="transmembrane region" description="Helical" evidence="1">
    <location>
        <begin position="187"/>
        <end position="213"/>
    </location>
</feature>
<comment type="caution">
    <text evidence="2">The sequence shown here is derived from an EMBL/GenBank/DDBJ whole genome shotgun (WGS) entry which is preliminary data.</text>
</comment>
<reference evidence="2 3" key="1">
    <citation type="journal article" date="2017" name="PLoS Biol.">
        <title>The sea cucumber genome provides insights into morphological evolution and visceral regeneration.</title>
        <authorList>
            <person name="Zhang X."/>
            <person name="Sun L."/>
            <person name="Yuan J."/>
            <person name="Sun Y."/>
            <person name="Gao Y."/>
            <person name="Zhang L."/>
            <person name="Li S."/>
            <person name="Dai H."/>
            <person name="Hamel J.F."/>
            <person name="Liu C."/>
            <person name="Yu Y."/>
            <person name="Liu S."/>
            <person name="Lin W."/>
            <person name="Guo K."/>
            <person name="Jin S."/>
            <person name="Xu P."/>
            <person name="Storey K.B."/>
            <person name="Huan P."/>
            <person name="Zhang T."/>
            <person name="Zhou Y."/>
            <person name="Zhang J."/>
            <person name="Lin C."/>
            <person name="Li X."/>
            <person name="Xing L."/>
            <person name="Huo D."/>
            <person name="Sun M."/>
            <person name="Wang L."/>
            <person name="Mercier A."/>
            <person name="Li F."/>
            <person name="Yang H."/>
            <person name="Xiang J."/>
        </authorList>
    </citation>
    <scope>NUCLEOTIDE SEQUENCE [LARGE SCALE GENOMIC DNA]</scope>
    <source>
        <strain evidence="2">Shaxun</strain>
        <tissue evidence="2">Muscle</tissue>
    </source>
</reference>
<keyword evidence="1" id="KW-0812">Transmembrane</keyword>
<evidence type="ECO:0000313" key="3">
    <source>
        <dbReference type="Proteomes" id="UP000230750"/>
    </source>
</evidence>
<accession>A0A2G8K5K1</accession>